<keyword evidence="2 10" id="KW-0328">Glycosyltransferase</keyword>
<comment type="similarity">
    <text evidence="1 10">Belongs to the Arg-specific ADP-ribosyltransferase family.</text>
</comment>
<name>A0A7L1DR70_9PASS</name>
<organism evidence="11 12">
    <name type="scientific">Serilophus lunatus</name>
    <name type="common">silver-breasted broadbill</name>
    <dbReference type="NCBI Taxonomy" id="239386"/>
    <lineage>
        <taxon>Eukaryota</taxon>
        <taxon>Metazoa</taxon>
        <taxon>Chordata</taxon>
        <taxon>Craniata</taxon>
        <taxon>Vertebrata</taxon>
        <taxon>Euteleostomi</taxon>
        <taxon>Archelosauria</taxon>
        <taxon>Archosauria</taxon>
        <taxon>Dinosauria</taxon>
        <taxon>Saurischia</taxon>
        <taxon>Theropoda</taxon>
        <taxon>Coelurosauria</taxon>
        <taxon>Aves</taxon>
        <taxon>Neognathae</taxon>
        <taxon>Neoaves</taxon>
        <taxon>Telluraves</taxon>
        <taxon>Australaves</taxon>
        <taxon>Passeriformes</taxon>
        <taxon>Eurylaimidae</taxon>
        <taxon>Serilophus</taxon>
    </lineage>
</organism>
<dbReference type="InterPro" id="IPR050999">
    <property type="entry name" value="ADP-ribosyltransferase_ARG"/>
</dbReference>
<dbReference type="Pfam" id="PF01129">
    <property type="entry name" value="ART"/>
    <property type="match status" value="1"/>
</dbReference>
<comment type="caution">
    <text evidence="11">The sequence shown here is derived from an EMBL/GenBank/DDBJ whole genome shotgun (WGS) entry which is preliminary data.</text>
</comment>
<evidence type="ECO:0000256" key="6">
    <source>
        <dbReference type="ARBA" id="ARBA00022857"/>
    </source>
</evidence>
<evidence type="ECO:0000256" key="3">
    <source>
        <dbReference type="ARBA" id="ARBA00022679"/>
    </source>
</evidence>
<protein>
    <recommendedName>
        <fullName evidence="10">NAD(P)(+)--arginine ADP-ribosyltransferase</fullName>
        <ecNumber evidence="10">2.4.2.31</ecNumber>
    </recommendedName>
    <alternativeName>
        <fullName evidence="10">Mono(ADP-ribosyl)transferase</fullName>
    </alternativeName>
</protein>
<dbReference type="GO" id="GO:0016779">
    <property type="term" value="F:nucleotidyltransferase activity"/>
    <property type="evidence" value="ECO:0007669"/>
    <property type="project" value="UniProtKB-KW"/>
</dbReference>
<keyword evidence="8" id="KW-1015">Disulfide bond</keyword>
<dbReference type="AlphaFoldDB" id="A0A7L1DR70"/>
<gene>
    <name evidence="11" type="primary">Nrt2_1</name>
    <name evidence="11" type="ORF">SERLUN_R14791</name>
</gene>
<keyword evidence="6 10" id="KW-0521">NADP</keyword>
<dbReference type="PANTHER" id="PTHR10339:SF19">
    <property type="entry name" value="GPI-LINKED NAD(P)(+)--ARGININE ADP-RIBOSYLTRANSFERASE 1"/>
    <property type="match status" value="1"/>
</dbReference>
<dbReference type="PROSITE" id="PS01291">
    <property type="entry name" value="ART"/>
    <property type="match status" value="1"/>
</dbReference>
<dbReference type="GO" id="GO:0044194">
    <property type="term" value="C:cytolytic granule"/>
    <property type="evidence" value="ECO:0007669"/>
    <property type="project" value="UniProtKB-ARBA"/>
</dbReference>
<evidence type="ECO:0000313" key="11">
    <source>
        <dbReference type="EMBL" id="NXM79215.1"/>
    </source>
</evidence>
<dbReference type="GO" id="GO:0046677">
    <property type="term" value="P:response to antibiotic"/>
    <property type="evidence" value="ECO:0007669"/>
    <property type="project" value="UniProtKB-ARBA"/>
</dbReference>
<dbReference type="FunFam" id="3.90.176.10:FF:000001">
    <property type="entry name" value="NAD(P)(+)--arginine ADP-ribosyltransferase"/>
    <property type="match status" value="1"/>
</dbReference>
<feature type="non-terminal residue" evidence="11">
    <location>
        <position position="1"/>
    </location>
</feature>
<keyword evidence="5" id="KW-0732">Signal</keyword>
<reference evidence="11 12" key="1">
    <citation type="submission" date="2019-09" db="EMBL/GenBank/DDBJ databases">
        <title>Bird 10,000 Genomes (B10K) Project - Family phase.</title>
        <authorList>
            <person name="Zhang G."/>
        </authorList>
    </citation>
    <scope>NUCLEOTIDE SEQUENCE [LARGE SCALE GENOMIC DNA]</scope>
    <source>
        <strain evidence="11">B10K-DU-002-03</strain>
        <tissue evidence="11">Muscle</tissue>
    </source>
</reference>
<keyword evidence="7 10" id="KW-0520">NAD</keyword>
<accession>A0A7L1DR70</accession>
<evidence type="ECO:0000256" key="4">
    <source>
        <dbReference type="ARBA" id="ARBA00022695"/>
    </source>
</evidence>
<evidence type="ECO:0000313" key="12">
    <source>
        <dbReference type="Proteomes" id="UP000553648"/>
    </source>
</evidence>
<evidence type="ECO:0000256" key="5">
    <source>
        <dbReference type="ARBA" id="ARBA00022729"/>
    </source>
</evidence>
<keyword evidence="4" id="KW-0548">Nucleotidyltransferase</keyword>
<dbReference type="PRINTS" id="PR00970">
    <property type="entry name" value="RIBTRNSFRASE"/>
</dbReference>
<dbReference type="InterPro" id="IPR000768">
    <property type="entry name" value="ART"/>
</dbReference>
<dbReference type="GO" id="GO:0106274">
    <property type="term" value="F:NAD+-protein-arginine ADP-ribosyltransferase activity"/>
    <property type="evidence" value="ECO:0007669"/>
    <property type="project" value="UniProtKB-EC"/>
</dbReference>
<keyword evidence="12" id="KW-1185">Reference proteome</keyword>
<dbReference type="Proteomes" id="UP000553648">
    <property type="component" value="Unassembled WGS sequence"/>
</dbReference>
<sequence>VPLTMAPHAFDDRYRGCREQTMRQLPKLNRTEFAANGLYAKFWGKAAALWQSRGAQGSLRWPEEAIALLAYTLPGRNALYERLNAAVRSGGCSRHVYWDNFHFKVLHFLLTAALQDLGKAETPRGCLRAFRGVRGVRVTARPGQIVRFGHFASSSLNKGKAQKFGTDTFFEVRTCHGASIGNFSFYHRDEEEVLIPPYETFKVTSVTQQGGTTQIRLDSHGEHSN</sequence>
<proteinExistence type="inferred from homology"/>
<evidence type="ECO:0000256" key="10">
    <source>
        <dbReference type="RuleBase" id="RU361228"/>
    </source>
</evidence>
<dbReference type="EC" id="2.4.2.31" evidence="10"/>
<dbReference type="PROSITE" id="PS51996">
    <property type="entry name" value="TR_MART"/>
    <property type="match status" value="1"/>
</dbReference>
<evidence type="ECO:0000256" key="1">
    <source>
        <dbReference type="ARBA" id="ARBA00009558"/>
    </source>
</evidence>
<dbReference type="OrthoDB" id="423533at2759"/>
<dbReference type="SUPFAM" id="SSF56399">
    <property type="entry name" value="ADP-ribosylation"/>
    <property type="match status" value="1"/>
</dbReference>
<dbReference type="PANTHER" id="PTHR10339">
    <property type="entry name" value="ADP-RIBOSYLTRANSFERASE"/>
    <property type="match status" value="1"/>
</dbReference>
<feature type="non-terminal residue" evidence="11">
    <location>
        <position position="225"/>
    </location>
</feature>
<evidence type="ECO:0000256" key="9">
    <source>
        <dbReference type="ARBA" id="ARBA00047597"/>
    </source>
</evidence>
<dbReference type="Gene3D" id="3.90.176.10">
    <property type="entry name" value="Toxin ADP-ribosyltransferase, Chain A, domain 1"/>
    <property type="match status" value="1"/>
</dbReference>
<comment type="catalytic activity">
    <reaction evidence="9 10">
        <text>L-arginyl-[protein] + NAD(+) = N(omega)-(ADP-D-ribosyl)-L-arginyl-[protein] + nicotinamide + H(+)</text>
        <dbReference type="Rhea" id="RHEA:19149"/>
        <dbReference type="Rhea" id="RHEA-COMP:10532"/>
        <dbReference type="Rhea" id="RHEA-COMP:15087"/>
        <dbReference type="ChEBI" id="CHEBI:15378"/>
        <dbReference type="ChEBI" id="CHEBI:17154"/>
        <dbReference type="ChEBI" id="CHEBI:29965"/>
        <dbReference type="ChEBI" id="CHEBI:57540"/>
        <dbReference type="ChEBI" id="CHEBI:142554"/>
        <dbReference type="EC" id="2.4.2.31"/>
    </reaction>
</comment>
<keyword evidence="3 10" id="KW-0808">Transferase</keyword>
<evidence type="ECO:0000256" key="7">
    <source>
        <dbReference type="ARBA" id="ARBA00023027"/>
    </source>
</evidence>
<dbReference type="EMBL" id="VXBA01006575">
    <property type="protein sequence ID" value="NXM79215.1"/>
    <property type="molecule type" value="Genomic_DNA"/>
</dbReference>
<dbReference type="GO" id="GO:0003950">
    <property type="term" value="F:NAD+ poly-ADP-ribosyltransferase activity"/>
    <property type="evidence" value="ECO:0007669"/>
    <property type="project" value="UniProtKB-ARBA"/>
</dbReference>
<dbReference type="GO" id="GO:0005615">
    <property type="term" value="C:extracellular space"/>
    <property type="evidence" value="ECO:0007669"/>
    <property type="project" value="UniProtKB-ARBA"/>
</dbReference>
<evidence type="ECO:0000256" key="8">
    <source>
        <dbReference type="ARBA" id="ARBA00023157"/>
    </source>
</evidence>
<evidence type="ECO:0000256" key="2">
    <source>
        <dbReference type="ARBA" id="ARBA00022676"/>
    </source>
</evidence>